<organism evidence="1 2">
    <name type="scientific">Choristoneura fumiferana</name>
    <name type="common">Spruce budworm moth</name>
    <name type="synonym">Archips fumiferana</name>
    <dbReference type="NCBI Taxonomy" id="7141"/>
    <lineage>
        <taxon>Eukaryota</taxon>
        <taxon>Metazoa</taxon>
        <taxon>Ecdysozoa</taxon>
        <taxon>Arthropoda</taxon>
        <taxon>Hexapoda</taxon>
        <taxon>Insecta</taxon>
        <taxon>Pterygota</taxon>
        <taxon>Neoptera</taxon>
        <taxon>Endopterygota</taxon>
        <taxon>Lepidoptera</taxon>
        <taxon>Glossata</taxon>
        <taxon>Ditrysia</taxon>
        <taxon>Tortricoidea</taxon>
        <taxon>Tortricidae</taxon>
        <taxon>Tortricinae</taxon>
        <taxon>Choristoneura</taxon>
    </lineage>
</organism>
<proteinExistence type="predicted"/>
<accession>A0ACC0JS70</accession>
<dbReference type="Proteomes" id="UP001064048">
    <property type="component" value="Chromosome 26"/>
</dbReference>
<reference evidence="1 2" key="1">
    <citation type="journal article" date="2022" name="Genome Biol. Evol.">
        <title>The Spruce Budworm Genome: Reconstructing the Evolutionary History of Antifreeze Proteins.</title>
        <authorList>
            <person name="Beliveau C."/>
            <person name="Gagne P."/>
            <person name="Picq S."/>
            <person name="Vernygora O."/>
            <person name="Keeling C.I."/>
            <person name="Pinkney K."/>
            <person name="Doucet D."/>
            <person name="Wen F."/>
            <person name="Johnston J.S."/>
            <person name="Maaroufi H."/>
            <person name="Boyle B."/>
            <person name="Laroche J."/>
            <person name="Dewar K."/>
            <person name="Juretic N."/>
            <person name="Blackburn G."/>
            <person name="Nisole A."/>
            <person name="Brunet B."/>
            <person name="Brandao M."/>
            <person name="Lumley L."/>
            <person name="Duan J."/>
            <person name="Quan G."/>
            <person name="Lucarotti C.J."/>
            <person name="Roe A.D."/>
            <person name="Sperling F.A.H."/>
            <person name="Levesque R.C."/>
            <person name="Cusson M."/>
        </authorList>
    </citation>
    <scope>NUCLEOTIDE SEQUENCE [LARGE SCALE GENOMIC DNA]</scope>
    <source>
        <strain evidence="1">Glfc:IPQL:Cfum</strain>
    </source>
</reference>
<evidence type="ECO:0000313" key="2">
    <source>
        <dbReference type="Proteomes" id="UP001064048"/>
    </source>
</evidence>
<evidence type="ECO:0000313" key="1">
    <source>
        <dbReference type="EMBL" id="KAI8427041.1"/>
    </source>
</evidence>
<dbReference type="EMBL" id="CM046126">
    <property type="protein sequence ID" value="KAI8427041.1"/>
    <property type="molecule type" value="Genomic_DNA"/>
</dbReference>
<protein>
    <submittedName>
        <fullName evidence="1">Uncharacterized protein</fullName>
    </submittedName>
</protein>
<comment type="caution">
    <text evidence="1">The sequence shown here is derived from an EMBL/GenBank/DDBJ whole genome shotgun (WGS) entry which is preliminary data.</text>
</comment>
<keyword evidence="2" id="KW-1185">Reference proteome</keyword>
<gene>
    <name evidence="1" type="ORF">MSG28_014682</name>
</gene>
<name>A0ACC0JS70_CHOFU</name>
<sequence>MKEILKHEILEFHPDTLIRVREACGLDAPGRMEEAVGLLRDWAAKQEHFLKKDFGEEELEVDEELEADNPSSANPICT</sequence>